<organism evidence="1 2">
    <name type="scientific">Amycolatopsis regifaucium</name>
    <dbReference type="NCBI Taxonomy" id="546365"/>
    <lineage>
        <taxon>Bacteria</taxon>
        <taxon>Bacillati</taxon>
        <taxon>Actinomycetota</taxon>
        <taxon>Actinomycetes</taxon>
        <taxon>Pseudonocardiales</taxon>
        <taxon>Pseudonocardiaceae</taxon>
        <taxon>Amycolatopsis</taxon>
    </lineage>
</organism>
<sequence>MPPANLIDQCACNAAVAVLVLDAEVSEYHLVARQPKEGVADDFVAIGVPCDQQAAFAGRVVVHRTR</sequence>
<gene>
    <name evidence="1" type="ORF">AVL48_14655</name>
</gene>
<dbReference type="EMBL" id="LQCI01000051">
    <property type="protein sequence ID" value="KZB79651.1"/>
    <property type="molecule type" value="Genomic_DNA"/>
</dbReference>
<protein>
    <submittedName>
        <fullName evidence="1">Uncharacterized protein</fullName>
    </submittedName>
</protein>
<dbReference type="AlphaFoldDB" id="A0A154M4U5"/>
<accession>A0A154M4U5</accession>
<reference evidence="1 2" key="1">
    <citation type="submission" date="2015-12" db="EMBL/GenBank/DDBJ databases">
        <title>Amycolatopsis regifaucium genome sequencing and assembly.</title>
        <authorList>
            <person name="Mayilraj S."/>
        </authorList>
    </citation>
    <scope>NUCLEOTIDE SEQUENCE [LARGE SCALE GENOMIC DNA]</scope>
    <source>
        <strain evidence="1 2">GY080</strain>
    </source>
</reference>
<proteinExistence type="predicted"/>
<dbReference type="Proteomes" id="UP000076321">
    <property type="component" value="Unassembled WGS sequence"/>
</dbReference>
<evidence type="ECO:0000313" key="1">
    <source>
        <dbReference type="EMBL" id="KZB79651.1"/>
    </source>
</evidence>
<comment type="caution">
    <text evidence="1">The sequence shown here is derived from an EMBL/GenBank/DDBJ whole genome shotgun (WGS) entry which is preliminary data.</text>
</comment>
<evidence type="ECO:0000313" key="2">
    <source>
        <dbReference type="Proteomes" id="UP000076321"/>
    </source>
</evidence>
<name>A0A154M4U5_9PSEU</name>